<evidence type="ECO:0000313" key="3">
    <source>
        <dbReference type="Proteomes" id="UP000799757"/>
    </source>
</evidence>
<protein>
    <submittedName>
        <fullName evidence="2">Uncharacterized protein</fullName>
    </submittedName>
</protein>
<name>A0A6A6XQ93_9PLEO</name>
<proteinExistence type="predicted"/>
<accession>A0A6A6XQ93</accession>
<keyword evidence="3" id="KW-1185">Reference proteome</keyword>
<evidence type="ECO:0000256" key="1">
    <source>
        <dbReference type="SAM" id="MobiDB-lite"/>
    </source>
</evidence>
<evidence type="ECO:0000313" key="2">
    <source>
        <dbReference type="EMBL" id="KAF2798115.1"/>
    </source>
</evidence>
<dbReference type="EMBL" id="MU001791">
    <property type="protein sequence ID" value="KAF2798115.1"/>
    <property type="molecule type" value="Genomic_DNA"/>
</dbReference>
<gene>
    <name evidence="2" type="ORF">K505DRAFT_357825</name>
</gene>
<dbReference type="AlphaFoldDB" id="A0A6A6XQ93"/>
<sequence length="223" mass="21591">MALAGGLTAHGIEARGIGSEVGGGSWGLVGGILGQLASGRRCGGALGSTGDVCDVKLRSCAAAGRVKGGQQRARCAGRAVSRPALFHGEAGDARVAVGGGAGATPAGGGGLAASGKAIQRLQALGTRPPLSAATLALHHTPSSSSTPASSQPSSSPKGLPPDNFGRLLAPLPRARLGSLPAVANCSPRPPCQSAATARAARGRTLALGASSTFKLVDSGPQPS</sequence>
<feature type="region of interest" description="Disordered" evidence="1">
    <location>
        <begin position="137"/>
        <end position="168"/>
    </location>
</feature>
<organism evidence="2 3">
    <name type="scientific">Melanomma pulvis-pyrius CBS 109.77</name>
    <dbReference type="NCBI Taxonomy" id="1314802"/>
    <lineage>
        <taxon>Eukaryota</taxon>
        <taxon>Fungi</taxon>
        <taxon>Dikarya</taxon>
        <taxon>Ascomycota</taxon>
        <taxon>Pezizomycotina</taxon>
        <taxon>Dothideomycetes</taxon>
        <taxon>Pleosporomycetidae</taxon>
        <taxon>Pleosporales</taxon>
        <taxon>Melanommataceae</taxon>
        <taxon>Melanomma</taxon>
    </lineage>
</organism>
<reference evidence="2" key="1">
    <citation type="journal article" date="2020" name="Stud. Mycol.">
        <title>101 Dothideomycetes genomes: a test case for predicting lifestyles and emergence of pathogens.</title>
        <authorList>
            <person name="Haridas S."/>
            <person name="Albert R."/>
            <person name="Binder M."/>
            <person name="Bloem J."/>
            <person name="Labutti K."/>
            <person name="Salamov A."/>
            <person name="Andreopoulos B."/>
            <person name="Baker S."/>
            <person name="Barry K."/>
            <person name="Bills G."/>
            <person name="Bluhm B."/>
            <person name="Cannon C."/>
            <person name="Castanera R."/>
            <person name="Culley D."/>
            <person name="Daum C."/>
            <person name="Ezra D."/>
            <person name="Gonzalez J."/>
            <person name="Henrissat B."/>
            <person name="Kuo A."/>
            <person name="Liang C."/>
            <person name="Lipzen A."/>
            <person name="Lutzoni F."/>
            <person name="Magnuson J."/>
            <person name="Mondo S."/>
            <person name="Nolan M."/>
            <person name="Ohm R."/>
            <person name="Pangilinan J."/>
            <person name="Park H.-J."/>
            <person name="Ramirez L."/>
            <person name="Alfaro M."/>
            <person name="Sun H."/>
            <person name="Tritt A."/>
            <person name="Yoshinaga Y."/>
            <person name="Zwiers L.-H."/>
            <person name="Turgeon B."/>
            <person name="Goodwin S."/>
            <person name="Spatafora J."/>
            <person name="Crous P."/>
            <person name="Grigoriev I."/>
        </authorList>
    </citation>
    <scope>NUCLEOTIDE SEQUENCE</scope>
    <source>
        <strain evidence="2">CBS 109.77</strain>
    </source>
</reference>
<dbReference type="Proteomes" id="UP000799757">
    <property type="component" value="Unassembled WGS sequence"/>
</dbReference>
<feature type="compositionally biased region" description="Low complexity" evidence="1">
    <location>
        <begin position="141"/>
        <end position="168"/>
    </location>
</feature>